<evidence type="ECO:0000313" key="2">
    <source>
        <dbReference type="EMBL" id="EXI65089.1"/>
    </source>
</evidence>
<accession>A0A011PFP9</accession>
<evidence type="ECO:0000259" key="1">
    <source>
        <dbReference type="Pfam" id="PF13480"/>
    </source>
</evidence>
<sequence>MTWEIRPAGDAFPSFATDWDHLNGQLYGGHPAFDSRFVGALLTHFGNGSESLCIHRSGEAVDGALILCARGFGRWALFLPAQAPAGALLIADASCLETLMPALPGYAWTIDLLAIDPAFEPDWSPLLLPRTVVRHQLTMAVATGGDFPAYWQARPGKLRSNLRRYQRRSDDHAASVRVIAEPQEIGAAVSRYAAVESAGWKAVGGTAIGSDNPQGLFYEQLLCDFAASGQARIVELWFDDRLAASRLVVCHQRMWIMLKTTYDESLAAMAPGRQLLYEALQLAFADMPAGAVEFYTNATRDQAEWATHLRHVCHHQLYRNTTVANFHGIARALRCRFAGGETAEDSLAFDATSVAAYHSPAAMPPAMRSLFEAAAGREVELSPDWFANLQAAVFGDDDSVRYYGAELYGSPTAILPVHASRRSGRRAAEIEALANFYTALYAPLASPGADPTDLGRLLQAARADCARARVMNFHPMAVDSPVYEAMVVALRSTGWIPFRYFCFGNWYLEVDGSWSAYLEQRDGILRHTLRRKRRRFLAAGGSFEIVTGTAALEPAIAEFNALYRQRWKKSEPYAAFVPGLMRWLAASGKLRLGIARLAGEAVAAQLWIVSGDKASIYKMAYDEAHSSHAPGTLLTAHLMEQVIDVDRVSEVDYLIGDDPYKQAWMSHRRERWGIVAYRADRFAGIARLLLEIIGRVIRRTPARIVGKQGRFSVRPTQR</sequence>
<proteinExistence type="predicted"/>
<dbReference type="InterPro" id="IPR038740">
    <property type="entry name" value="BioF2-like_GNAT_dom"/>
</dbReference>
<protein>
    <submittedName>
        <fullName evidence="2">Protein involved in cellulose biosynthesis (CelD)</fullName>
    </submittedName>
</protein>
<dbReference type="AlphaFoldDB" id="A0A011PFP9"/>
<reference evidence="2" key="1">
    <citation type="submission" date="2014-02" db="EMBL/GenBank/DDBJ databases">
        <title>Expanding our view of genomic diversity in Candidatus Accumulibacter clades.</title>
        <authorList>
            <person name="Skennerton C.T."/>
            <person name="Barr J.J."/>
            <person name="Slater F.R."/>
            <person name="Bond P.L."/>
            <person name="Tyson G.W."/>
        </authorList>
    </citation>
    <scope>NUCLEOTIDE SEQUENCE [LARGE SCALE GENOMIC DNA]</scope>
</reference>
<comment type="caution">
    <text evidence="2">The sequence shown here is derived from an EMBL/GenBank/DDBJ whole genome shotgun (WGS) entry which is preliminary data.</text>
</comment>
<dbReference type="Proteomes" id="UP000020218">
    <property type="component" value="Unassembled WGS sequence"/>
</dbReference>
<dbReference type="STRING" id="1454001.AW08_03451"/>
<name>A0A011PFP9_9PROT</name>
<dbReference type="Gene3D" id="3.40.630.30">
    <property type="match status" value="1"/>
</dbReference>
<keyword evidence="3" id="KW-1185">Reference proteome</keyword>
<feature type="domain" description="BioF2-like acetyltransferase" evidence="1">
    <location>
        <begin position="526"/>
        <end position="662"/>
    </location>
</feature>
<dbReference type="PATRIC" id="fig|1454001.3.peg.3489"/>
<dbReference type="InterPro" id="IPR016181">
    <property type="entry name" value="Acyl_CoA_acyltransferase"/>
</dbReference>
<dbReference type="SUPFAM" id="SSF55729">
    <property type="entry name" value="Acyl-CoA N-acyltransferases (Nat)"/>
    <property type="match status" value="2"/>
</dbReference>
<feature type="domain" description="BioF2-like acetyltransferase" evidence="1">
    <location>
        <begin position="157"/>
        <end position="286"/>
    </location>
</feature>
<organism evidence="2 3">
    <name type="scientific">Candidatus Accumulibacter adjunctus</name>
    <dbReference type="NCBI Taxonomy" id="1454001"/>
    <lineage>
        <taxon>Bacteria</taxon>
        <taxon>Pseudomonadati</taxon>
        <taxon>Pseudomonadota</taxon>
        <taxon>Betaproteobacteria</taxon>
        <taxon>Candidatus Accumulibacter</taxon>
    </lineage>
</organism>
<evidence type="ECO:0000313" key="3">
    <source>
        <dbReference type="Proteomes" id="UP000020218"/>
    </source>
</evidence>
<dbReference type="EMBL" id="JFAX01000028">
    <property type="protein sequence ID" value="EXI65089.1"/>
    <property type="molecule type" value="Genomic_DNA"/>
</dbReference>
<gene>
    <name evidence="2" type="ORF">AW08_03451</name>
</gene>
<dbReference type="Pfam" id="PF13480">
    <property type="entry name" value="Acetyltransf_6"/>
    <property type="match status" value="2"/>
</dbReference>